<proteinExistence type="inferred from homology"/>
<reference evidence="8" key="2">
    <citation type="submission" date="2025-09" db="UniProtKB">
        <authorList>
            <consortium name="Ensembl"/>
        </authorList>
    </citation>
    <scope>IDENTIFICATION</scope>
</reference>
<evidence type="ECO:0000256" key="6">
    <source>
        <dbReference type="RuleBase" id="RU231113"/>
    </source>
</evidence>
<evidence type="ECO:0000256" key="1">
    <source>
        <dbReference type="ARBA" id="ARBA00004613"/>
    </source>
</evidence>
<dbReference type="GO" id="GO:0005576">
    <property type="term" value="C:extracellular region"/>
    <property type="evidence" value="ECO:0007669"/>
    <property type="project" value="UniProtKB-SubCell"/>
</dbReference>
<dbReference type="Pfam" id="PF13841">
    <property type="entry name" value="Defensin_beta_2"/>
    <property type="match status" value="1"/>
</dbReference>
<keyword evidence="6" id="KW-0044">Antibiotic</keyword>
<dbReference type="GO" id="GO:0045087">
    <property type="term" value="P:innate immune response"/>
    <property type="evidence" value="ECO:0007669"/>
    <property type="project" value="InterPro"/>
</dbReference>
<organism evidence="8 9">
    <name type="scientific">Lynx canadensis</name>
    <name type="common">Canada lynx</name>
    <name type="synonym">Felis canadensis</name>
    <dbReference type="NCBI Taxonomy" id="61383"/>
    <lineage>
        <taxon>Eukaryota</taxon>
        <taxon>Metazoa</taxon>
        <taxon>Chordata</taxon>
        <taxon>Craniata</taxon>
        <taxon>Vertebrata</taxon>
        <taxon>Euteleostomi</taxon>
        <taxon>Mammalia</taxon>
        <taxon>Eutheria</taxon>
        <taxon>Laurasiatheria</taxon>
        <taxon>Carnivora</taxon>
        <taxon>Feliformia</taxon>
        <taxon>Felidae</taxon>
        <taxon>Felinae</taxon>
        <taxon>Lynx</taxon>
    </lineage>
</organism>
<keyword evidence="4" id="KW-0732">Signal</keyword>
<evidence type="ECO:0000256" key="5">
    <source>
        <dbReference type="ARBA" id="ARBA00023157"/>
    </source>
</evidence>
<reference evidence="8" key="1">
    <citation type="submission" date="2025-08" db="UniProtKB">
        <authorList>
            <consortium name="Ensembl"/>
        </authorList>
    </citation>
    <scope>IDENTIFICATION</scope>
</reference>
<dbReference type="Ensembl" id="ENSLCNT00005030416.1">
    <property type="protein sequence ID" value="ENSLCNP00005027222.1"/>
    <property type="gene ID" value="ENSLCNG00005017731.1"/>
</dbReference>
<sequence>MKKAFKRSKIEETSKCHQGYGVCRDRCRKDETEVHFCRNNRRCCINSDSTILTNVIAKEIEWPRLITTSMPFY</sequence>
<evidence type="ECO:0000259" key="7">
    <source>
        <dbReference type="Pfam" id="PF13841"/>
    </source>
</evidence>
<protein>
    <recommendedName>
        <fullName evidence="6">Beta-defensin</fullName>
    </recommendedName>
</protein>
<dbReference type="GO" id="GO:0042742">
    <property type="term" value="P:defense response to bacterium"/>
    <property type="evidence" value="ECO:0007669"/>
    <property type="project" value="UniProtKB-UniRule"/>
</dbReference>
<comment type="subcellular location">
    <subcellularLocation>
        <location evidence="1 6">Secreted</location>
    </subcellularLocation>
</comment>
<keyword evidence="6" id="KW-0211">Defensin</keyword>
<keyword evidence="3 6" id="KW-0964">Secreted</keyword>
<accession>A0A667IR99</accession>
<evidence type="ECO:0000256" key="2">
    <source>
        <dbReference type="ARBA" id="ARBA00007371"/>
    </source>
</evidence>
<comment type="similarity">
    <text evidence="2 6">Belongs to the beta-defensin family.</text>
</comment>
<keyword evidence="6" id="KW-0929">Antimicrobial</keyword>
<evidence type="ECO:0000256" key="3">
    <source>
        <dbReference type="ARBA" id="ARBA00022525"/>
    </source>
</evidence>
<evidence type="ECO:0000313" key="9">
    <source>
        <dbReference type="Proteomes" id="UP000472241"/>
    </source>
</evidence>
<keyword evidence="9" id="KW-1185">Reference proteome</keyword>
<dbReference type="Gene3D" id="3.10.360.10">
    <property type="entry name" value="Antimicrobial Peptide, Beta-defensin 2, Chain A"/>
    <property type="match status" value="1"/>
</dbReference>
<dbReference type="Proteomes" id="UP000472241">
    <property type="component" value="Unplaced"/>
</dbReference>
<name>A0A667IR99_LYNCA</name>
<feature type="domain" description="Beta-defensin" evidence="7">
    <location>
        <begin position="15"/>
        <end position="44"/>
    </location>
</feature>
<dbReference type="AlphaFoldDB" id="A0A667IR99"/>
<evidence type="ECO:0000313" key="8">
    <source>
        <dbReference type="Ensembl" id="ENSLCNP00005027222.1"/>
    </source>
</evidence>
<keyword evidence="5" id="KW-1015">Disulfide bond</keyword>
<comment type="function">
    <text evidence="6">Has antibacterial activity.</text>
</comment>
<evidence type="ECO:0000256" key="4">
    <source>
        <dbReference type="ARBA" id="ARBA00022729"/>
    </source>
</evidence>
<dbReference type="InterPro" id="IPR025933">
    <property type="entry name" value="Beta_defensin_dom"/>
</dbReference>